<evidence type="ECO:0000259" key="1">
    <source>
        <dbReference type="SMART" id="SM00507"/>
    </source>
</evidence>
<dbReference type="SMART" id="SM00507">
    <property type="entry name" value="HNHc"/>
    <property type="match status" value="1"/>
</dbReference>
<gene>
    <name evidence="2" type="ORF">F4560_008372</name>
</gene>
<evidence type="ECO:0000313" key="3">
    <source>
        <dbReference type="Proteomes" id="UP000552097"/>
    </source>
</evidence>
<dbReference type="InterPro" id="IPR002711">
    <property type="entry name" value="HNH"/>
</dbReference>
<dbReference type="Proteomes" id="UP000552097">
    <property type="component" value="Unassembled WGS sequence"/>
</dbReference>
<dbReference type="GO" id="GO:0004519">
    <property type="term" value="F:endonuclease activity"/>
    <property type="evidence" value="ECO:0007669"/>
    <property type="project" value="InterPro"/>
</dbReference>
<dbReference type="GO" id="GO:0008270">
    <property type="term" value="F:zinc ion binding"/>
    <property type="evidence" value="ECO:0007669"/>
    <property type="project" value="InterPro"/>
</dbReference>
<dbReference type="AlphaFoldDB" id="A0A7W9M671"/>
<protein>
    <recommendedName>
        <fullName evidence="1">HNH nuclease domain-containing protein</fullName>
    </recommendedName>
</protein>
<feature type="domain" description="HNH nuclease" evidence="1">
    <location>
        <begin position="50"/>
        <end position="104"/>
    </location>
</feature>
<dbReference type="InterPro" id="IPR003615">
    <property type="entry name" value="HNH_nuc"/>
</dbReference>
<dbReference type="Pfam" id="PF01844">
    <property type="entry name" value="HNH"/>
    <property type="match status" value="1"/>
</dbReference>
<dbReference type="Gene3D" id="1.10.30.50">
    <property type="match status" value="1"/>
</dbReference>
<accession>A0A7W9M671</accession>
<organism evidence="2 3">
    <name type="scientific">Saccharothrix ecbatanensis</name>
    <dbReference type="NCBI Taxonomy" id="1105145"/>
    <lineage>
        <taxon>Bacteria</taxon>
        <taxon>Bacillati</taxon>
        <taxon>Actinomycetota</taxon>
        <taxon>Actinomycetes</taxon>
        <taxon>Pseudonocardiales</taxon>
        <taxon>Pseudonocardiaceae</taxon>
        <taxon>Saccharothrix</taxon>
    </lineage>
</organism>
<reference evidence="2 3" key="1">
    <citation type="submission" date="2020-08" db="EMBL/GenBank/DDBJ databases">
        <title>Sequencing the genomes of 1000 actinobacteria strains.</title>
        <authorList>
            <person name="Klenk H.-P."/>
        </authorList>
    </citation>
    <scope>NUCLEOTIDE SEQUENCE [LARGE SCALE GENOMIC DNA]</scope>
    <source>
        <strain evidence="2 3">DSM 45486</strain>
    </source>
</reference>
<sequence length="246" mass="27492">MIRLVRPVLPTALADRLPGLTAEIEESAQRTRTARALWKRAVVRRNVHAPLRRLLEGMAPGFQRCMYCGDSQGTDIDHFEPLSLNPLRTFDWLNHLLACSTCNSNLKRDRYPVDADGTPLLVDPTTEDPFDHLLLTLSLGVYVARTAKGAATIDVCGLNRPVLTQGRVHARRVVLMCLNRWTDAQARDARDEMREAVLTMQGQPFADVCQAMLRLALSPGADRVFKDTPWALDVLRNGDLRGELLA</sequence>
<evidence type="ECO:0000313" key="2">
    <source>
        <dbReference type="EMBL" id="MBB5808604.1"/>
    </source>
</evidence>
<dbReference type="GO" id="GO:0003676">
    <property type="term" value="F:nucleic acid binding"/>
    <property type="evidence" value="ECO:0007669"/>
    <property type="project" value="InterPro"/>
</dbReference>
<keyword evidence="3" id="KW-1185">Reference proteome</keyword>
<name>A0A7W9M671_9PSEU</name>
<dbReference type="RefSeq" id="WP_184928487.1">
    <property type="nucleotide sequence ID" value="NZ_JACHMO010000001.1"/>
</dbReference>
<comment type="caution">
    <text evidence="2">The sequence shown here is derived from an EMBL/GenBank/DDBJ whole genome shotgun (WGS) entry which is preliminary data.</text>
</comment>
<dbReference type="EMBL" id="JACHMO010000001">
    <property type="protein sequence ID" value="MBB5808604.1"/>
    <property type="molecule type" value="Genomic_DNA"/>
</dbReference>
<proteinExistence type="predicted"/>